<gene>
    <name evidence="2" type="primary">VRP1_2</name>
    <name evidence="2" type="ORF">LTR91_024217</name>
</gene>
<comment type="caution">
    <text evidence="2">The sequence shown here is derived from an EMBL/GenBank/DDBJ whole genome shotgun (WGS) entry which is preliminary data.</text>
</comment>
<dbReference type="EMBL" id="JAUJLE010000591">
    <property type="protein sequence ID" value="KAK0952757.1"/>
    <property type="molecule type" value="Genomic_DNA"/>
</dbReference>
<feature type="compositionally biased region" description="Low complexity" evidence="1">
    <location>
        <begin position="126"/>
        <end position="155"/>
    </location>
</feature>
<dbReference type="AlphaFoldDB" id="A0AAN6K0M9"/>
<feature type="region of interest" description="Disordered" evidence="1">
    <location>
        <begin position="1"/>
        <end position="210"/>
    </location>
</feature>
<feature type="compositionally biased region" description="Pro residues" evidence="1">
    <location>
        <begin position="61"/>
        <end position="71"/>
    </location>
</feature>
<protein>
    <submittedName>
        <fullName evidence="2">Verprolin</fullName>
    </submittedName>
</protein>
<evidence type="ECO:0000256" key="1">
    <source>
        <dbReference type="SAM" id="MobiDB-lite"/>
    </source>
</evidence>
<feature type="compositionally biased region" description="Pro residues" evidence="1">
    <location>
        <begin position="12"/>
        <end position="52"/>
    </location>
</feature>
<feature type="non-terminal residue" evidence="2">
    <location>
        <position position="1"/>
    </location>
</feature>
<name>A0AAN6K0M9_9PEZI</name>
<feature type="compositionally biased region" description="Pro residues" evidence="1">
    <location>
        <begin position="79"/>
        <end position="92"/>
    </location>
</feature>
<sequence length="210" mass="21008">AARNAFRASSPAAPPPPPPPAPSGSPPSTPGTAPPPPPPPPPSAAPNRPGNPSPGMMGVFSPPPPPPPPPQSQRRVSMPAPPPPPPSAPPSRGPGMDLGGIPTVGGMSIGQTPQHNANAPIRPMDASAYTLSSTPSYTLTNGSERARGASGSSLTLGGGGGAGNRPAVQDARWKFQPDEALPQPRPFTGGPKRYRAGRGSSVPLDLSLFA</sequence>
<organism evidence="2 3">
    <name type="scientific">Friedmanniomyces endolithicus</name>
    <dbReference type="NCBI Taxonomy" id="329885"/>
    <lineage>
        <taxon>Eukaryota</taxon>
        <taxon>Fungi</taxon>
        <taxon>Dikarya</taxon>
        <taxon>Ascomycota</taxon>
        <taxon>Pezizomycotina</taxon>
        <taxon>Dothideomycetes</taxon>
        <taxon>Dothideomycetidae</taxon>
        <taxon>Mycosphaerellales</taxon>
        <taxon>Teratosphaeriaceae</taxon>
        <taxon>Friedmanniomyces</taxon>
    </lineage>
</organism>
<proteinExistence type="predicted"/>
<evidence type="ECO:0000313" key="3">
    <source>
        <dbReference type="Proteomes" id="UP001175353"/>
    </source>
</evidence>
<dbReference type="Proteomes" id="UP001175353">
    <property type="component" value="Unassembled WGS sequence"/>
</dbReference>
<keyword evidence="3" id="KW-1185">Reference proteome</keyword>
<evidence type="ECO:0000313" key="2">
    <source>
        <dbReference type="EMBL" id="KAK0952757.1"/>
    </source>
</evidence>
<reference evidence="2" key="1">
    <citation type="submission" date="2023-06" db="EMBL/GenBank/DDBJ databases">
        <title>Black Yeasts Isolated from many extreme environments.</title>
        <authorList>
            <person name="Coleine C."/>
            <person name="Stajich J.E."/>
            <person name="Selbmann L."/>
        </authorList>
    </citation>
    <scope>NUCLEOTIDE SEQUENCE</scope>
    <source>
        <strain evidence="2">CCFEE 5200</strain>
    </source>
</reference>
<accession>A0AAN6K0M9</accession>